<feature type="compositionally biased region" description="Basic and acidic residues" evidence="1">
    <location>
        <begin position="47"/>
        <end position="63"/>
    </location>
</feature>
<proteinExistence type="predicted"/>
<organism evidence="2 3">
    <name type="scientific">Ramazzottius varieornatus</name>
    <name type="common">Water bear</name>
    <name type="synonym">Tardigrade</name>
    <dbReference type="NCBI Taxonomy" id="947166"/>
    <lineage>
        <taxon>Eukaryota</taxon>
        <taxon>Metazoa</taxon>
        <taxon>Ecdysozoa</taxon>
        <taxon>Tardigrada</taxon>
        <taxon>Eutardigrada</taxon>
        <taxon>Parachela</taxon>
        <taxon>Hypsibioidea</taxon>
        <taxon>Ramazzottiidae</taxon>
        <taxon>Ramazzottius</taxon>
    </lineage>
</organism>
<dbReference type="Proteomes" id="UP000186922">
    <property type="component" value="Unassembled WGS sequence"/>
</dbReference>
<keyword evidence="3" id="KW-1185">Reference proteome</keyword>
<evidence type="ECO:0000313" key="2">
    <source>
        <dbReference type="EMBL" id="GAV07320.1"/>
    </source>
</evidence>
<dbReference type="EMBL" id="BDGG01000015">
    <property type="protein sequence ID" value="GAV07320.1"/>
    <property type="molecule type" value="Genomic_DNA"/>
</dbReference>
<dbReference type="AlphaFoldDB" id="A0A1D1W167"/>
<reference evidence="2 3" key="1">
    <citation type="journal article" date="2016" name="Nat. Commun.">
        <title>Extremotolerant tardigrade genome and improved radiotolerance of human cultured cells by tardigrade-unique protein.</title>
        <authorList>
            <person name="Hashimoto T."/>
            <person name="Horikawa D.D."/>
            <person name="Saito Y."/>
            <person name="Kuwahara H."/>
            <person name="Kozuka-Hata H."/>
            <person name="Shin-I T."/>
            <person name="Minakuchi Y."/>
            <person name="Ohishi K."/>
            <person name="Motoyama A."/>
            <person name="Aizu T."/>
            <person name="Enomoto A."/>
            <person name="Kondo K."/>
            <person name="Tanaka S."/>
            <person name="Hara Y."/>
            <person name="Koshikawa S."/>
            <person name="Sagara H."/>
            <person name="Miura T."/>
            <person name="Yokobori S."/>
            <person name="Miyagawa K."/>
            <person name="Suzuki Y."/>
            <person name="Kubo T."/>
            <person name="Oyama M."/>
            <person name="Kohara Y."/>
            <person name="Fujiyama A."/>
            <person name="Arakawa K."/>
            <person name="Katayama T."/>
            <person name="Toyoda A."/>
            <person name="Kunieda T."/>
        </authorList>
    </citation>
    <scope>NUCLEOTIDE SEQUENCE [LARGE SCALE GENOMIC DNA]</scope>
    <source>
        <strain evidence="2 3">YOKOZUNA-1</strain>
    </source>
</reference>
<name>A0A1D1W167_RAMVA</name>
<protein>
    <submittedName>
        <fullName evidence="2">Uncharacterized protein</fullName>
    </submittedName>
</protein>
<gene>
    <name evidence="2" type="primary">RvY_17166-1</name>
    <name evidence="2" type="synonym">RvY_17166.1</name>
    <name evidence="2" type="ORF">RvY_17166</name>
</gene>
<accession>A0A1D1W167</accession>
<evidence type="ECO:0000256" key="1">
    <source>
        <dbReference type="SAM" id="MobiDB-lite"/>
    </source>
</evidence>
<comment type="caution">
    <text evidence="2">The sequence shown here is derived from an EMBL/GenBank/DDBJ whole genome shotgun (WGS) entry which is preliminary data.</text>
</comment>
<feature type="region of interest" description="Disordered" evidence="1">
    <location>
        <begin position="40"/>
        <end position="63"/>
    </location>
</feature>
<evidence type="ECO:0000313" key="3">
    <source>
        <dbReference type="Proteomes" id="UP000186922"/>
    </source>
</evidence>
<sequence length="63" mass="7534">MDNLKITTENRLLNNEEKIQEQQEVIFMNVSKRIGRAFPTAPFQRTKKSEKPDTEVFERHRSK</sequence>